<keyword evidence="5 10" id="KW-0732">Signal</keyword>
<dbReference type="InterPro" id="IPR014353">
    <property type="entry name" value="Membr-bd_ADH_cyt_c"/>
</dbReference>
<name>A0A5J6MKT0_9PROT</name>
<evidence type="ECO:0000256" key="3">
    <source>
        <dbReference type="ARBA" id="ARBA00022617"/>
    </source>
</evidence>
<dbReference type="AlphaFoldDB" id="A0A5J6MKT0"/>
<keyword evidence="12" id="KW-0418">Kinase</keyword>
<keyword evidence="3 9" id="KW-0349">Heme</keyword>
<evidence type="ECO:0000259" key="11">
    <source>
        <dbReference type="PROSITE" id="PS51007"/>
    </source>
</evidence>
<dbReference type="KEGG" id="htq:FRZ44_35060"/>
<dbReference type="GO" id="GO:0009055">
    <property type="term" value="F:electron transfer activity"/>
    <property type="evidence" value="ECO:0007669"/>
    <property type="project" value="InterPro"/>
</dbReference>
<dbReference type="RefSeq" id="WP_151178388.1">
    <property type="nucleotide sequence ID" value="NZ_CP042906.1"/>
</dbReference>
<feature type="domain" description="Cytochrome c" evidence="11">
    <location>
        <begin position="197"/>
        <end position="308"/>
    </location>
</feature>
<dbReference type="PIRSF" id="PIRSF000018">
    <property type="entry name" value="Mb_ADH_cyt_c"/>
    <property type="match status" value="1"/>
</dbReference>
<dbReference type="InterPro" id="IPR036909">
    <property type="entry name" value="Cyt_c-like_dom_sf"/>
</dbReference>
<dbReference type="GO" id="GO:0016301">
    <property type="term" value="F:kinase activity"/>
    <property type="evidence" value="ECO:0007669"/>
    <property type="project" value="UniProtKB-KW"/>
</dbReference>
<reference evidence="12 13" key="1">
    <citation type="submission" date="2019-08" db="EMBL/GenBank/DDBJ databases">
        <title>Hyperibacter terrae gen. nov., sp. nov. and Hyperibacter viscosus sp. nov., two new members in the family Rhodospirillaceae isolated from the rhizosphere of Hypericum perforatum.</title>
        <authorList>
            <person name="Noviana Z."/>
        </authorList>
    </citation>
    <scope>NUCLEOTIDE SEQUENCE [LARGE SCALE GENOMIC DNA]</scope>
    <source>
        <strain evidence="12 13">R5913</strain>
    </source>
</reference>
<dbReference type="InterPro" id="IPR009056">
    <property type="entry name" value="Cyt_c-like_dom"/>
</dbReference>
<feature type="domain" description="Cytochrome c" evidence="11">
    <location>
        <begin position="49"/>
        <end position="154"/>
    </location>
</feature>
<keyword evidence="13" id="KW-1185">Reference proteome</keyword>
<protein>
    <submittedName>
        <fullName evidence="12">Diacylglycerol kinase</fullName>
    </submittedName>
</protein>
<dbReference type="GO" id="GO:0005886">
    <property type="term" value="C:plasma membrane"/>
    <property type="evidence" value="ECO:0007669"/>
    <property type="project" value="UniProtKB-SubCell"/>
</dbReference>
<evidence type="ECO:0000256" key="9">
    <source>
        <dbReference type="PROSITE-ProRule" id="PRU00433"/>
    </source>
</evidence>
<evidence type="ECO:0000256" key="1">
    <source>
        <dbReference type="ARBA" id="ARBA00004236"/>
    </source>
</evidence>
<dbReference type="SUPFAM" id="SSF46626">
    <property type="entry name" value="Cytochrome c"/>
    <property type="match status" value="2"/>
</dbReference>
<dbReference type="PANTHER" id="PTHR35008:SF8">
    <property type="entry name" value="ALCOHOL DEHYDROGENASE CYTOCHROME C SUBUNIT"/>
    <property type="match status" value="1"/>
</dbReference>
<keyword evidence="4 9" id="KW-0479">Metal-binding</keyword>
<accession>A0A5J6MKT0</accession>
<evidence type="ECO:0000256" key="7">
    <source>
        <dbReference type="ARBA" id="ARBA00023004"/>
    </source>
</evidence>
<evidence type="ECO:0000313" key="12">
    <source>
        <dbReference type="EMBL" id="QEX18202.1"/>
    </source>
</evidence>
<dbReference type="GO" id="GO:0016614">
    <property type="term" value="F:oxidoreductase activity, acting on CH-OH group of donors"/>
    <property type="evidence" value="ECO:0007669"/>
    <property type="project" value="InterPro"/>
</dbReference>
<feature type="chain" id="PRO_5023861749" evidence="10">
    <location>
        <begin position="42"/>
        <end position="322"/>
    </location>
</feature>
<proteinExistence type="predicted"/>
<dbReference type="EMBL" id="CP042906">
    <property type="protein sequence ID" value="QEX18202.1"/>
    <property type="molecule type" value="Genomic_DNA"/>
</dbReference>
<keyword evidence="8" id="KW-0472">Membrane</keyword>
<evidence type="ECO:0000256" key="2">
    <source>
        <dbReference type="ARBA" id="ARBA00022475"/>
    </source>
</evidence>
<organism evidence="12 13">
    <name type="scientific">Hypericibacter terrae</name>
    <dbReference type="NCBI Taxonomy" id="2602015"/>
    <lineage>
        <taxon>Bacteria</taxon>
        <taxon>Pseudomonadati</taxon>
        <taxon>Pseudomonadota</taxon>
        <taxon>Alphaproteobacteria</taxon>
        <taxon>Rhodospirillales</taxon>
        <taxon>Dongiaceae</taxon>
        <taxon>Hypericibacter</taxon>
    </lineage>
</organism>
<dbReference type="PANTHER" id="PTHR35008">
    <property type="entry name" value="BLL4482 PROTEIN-RELATED"/>
    <property type="match status" value="1"/>
</dbReference>
<dbReference type="Gene3D" id="1.10.760.10">
    <property type="entry name" value="Cytochrome c-like domain"/>
    <property type="match status" value="2"/>
</dbReference>
<sequence length="322" mass="34077">MVPNNACEGLNRRAAFAGRARYLALALLGLGLMAISGPARADSSADTTTQIGRGAYLFAAGGCNACHTDKKHGGAPLGGGVALDTPFGRFYTPNISADPDHGIGRWSEADFLRALKQGIAPDGSYYYPAFPYTAYTKANPDDLLAIRAYILSLPTAPTANKPHELSFPFSWRALLGVWRLMNFQEGGAWVEDNSHDASWNRGAYLTEALGHCAECHTPRGFLGGLERSLAFSGTAAAPGGGKVPNITPDPQTGIGSWSKEQVVRVLKDGALPNFDYVGSGMGEVVSENTSKLTDADRTAIADYLMSLPPIRNDAAKATQPGN</sequence>
<evidence type="ECO:0000256" key="8">
    <source>
        <dbReference type="ARBA" id="ARBA00023136"/>
    </source>
</evidence>
<evidence type="ECO:0000256" key="5">
    <source>
        <dbReference type="ARBA" id="ARBA00022729"/>
    </source>
</evidence>
<keyword evidence="7 9" id="KW-0408">Iron</keyword>
<dbReference type="PROSITE" id="PS51007">
    <property type="entry name" value="CYTC"/>
    <property type="match status" value="2"/>
</dbReference>
<comment type="subcellular location">
    <subcellularLocation>
        <location evidence="1">Cell membrane</location>
    </subcellularLocation>
</comment>
<feature type="signal peptide" evidence="10">
    <location>
        <begin position="1"/>
        <end position="41"/>
    </location>
</feature>
<evidence type="ECO:0000256" key="6">
    <source>
        <dbReference type="ARBA" id="ARBA00022737"/>
    </source>
</evidence>
<keyword evidence="6" id="KW-0677">Repeat</keyword>
<dbReference type="InterPro" id="IPR051459">
    <property type="entry name" value="Cytochrome_c-type_DH"/>
</dbReference>
<dbReference type="GO" id="GO:0020037">
    <property type="term" value="F:heme binding"/>
    <property type="evidence" value="ECO:0007669"/>
    <property type="project" value="InterPro"/>
</dbReference>
<dbReference type="Pfam" id="PF00034">
    <property type="entry name" value="Cytochrom_C"/>
    <property type="match status" value="2"/>
</dbReference>
<dbReference type="Proteomes" id="UP000326202">
    <property type="component" value="Chromosome"/>
</dbReference>
<keyword evidence="12" id="KW-0808">Transferase</keyword>
<dbReference type="GO" id="GO:0005506">
    <property type="term" value="F:iron ion binding"/>
    <property type="evidence" value="ECO:0007669"/>
    <property type="project" value="InterPro"/>
</dbReference>
<keyword evidence="2" id="KW-1003">Cell membrane</keyword>
<gene>
    <name evidence="12" type="ORF">FRZ44_35060</name>
</gene>
<evidence type="ECO:0000256" key="4">
    <source>
        <dbReference type="ARBA" id="ARBA00022723"/>
    </source>
</evidence>
<evidence type="ECO:0000256" key="10">
    <source>
        <dbReference type="SAM" id="SignalP"/>
    </source>
</evidence>
<evidence type="ECO:0000313" key="13">
    <source>
        <dbReference type="Proteomes" id="UP000326202"/>
    </source>
</evidence>
<dbReference type="OrthoDB" id="9811281at2"/>